<evidence type="ECO:0000259" key="1">
    <source>
        <dbReference type="Pfam" id="PF03476"/>
    </source>
</evidence>
<protein>
    <submittedName>
        <fullName evidence="2">MOSC domain-containing protein</fullName>
    </submittedName>
</protein>
<dbReference type="RefSeq" id="WP_329359030.1">
    <property type="nucleotide sequence ID" value="NZ_CP109490.1"/>
</dbReference>
<name>A0ABZ1ZRB1_STRAQ</name>
<dbReference type="SUPFAM" id="SSF141673">
    <property type="entry name" value="MOSC N-terminal domain-like"/>
    <property type="match status" value="1"/>
</dbReference>
<keyword evidence="3" id="KW-1185">Reference proteome</keyword>
<accession>A0ABZ1ZRB1</accession>
<feature type="domain" description="Molybdenum cofactor sulfurase middle" evidence="1">
    <location>
        <begin position="6"/>
        <end position="118"/>
    </location>
</feature>
<evidence type="ECO:0000313" key="3">
    <source>
        <dbReference type="Proteomes" id="UP001431926"/>
    </source>
</evidence>
<evidence type="ECO:0000313" key="2">
    <source>
        <dbReference type="EMBL" id="WUX41301.1"/>
    </source>
</evidence>
<dbReference type="EMBL" id="CP109491">
    <property type="protein sequence ID" value="WUX41301.1"/>
    <property type="molecule type" value="Genomic_DNA"/>
</dbReference>
<sequence>MSVPVLRSAHVYPVKSLAARACDTVAVEPWGLDGDRRWMLVDKAARAVTQRQQPSLARIAAEPLPGGGVLLSAPGLPSLRVEGPESGRMLTVELHRDTVVLEEAPDDAHDWLSAALGTEVRLAHLDEPSHRRPVDP</sequence>
<dbReference type="InterPro" id="IPR005303">
    <property type="entry name" value="MOCOS_middle"/>
</dbReference>
<organism evidence="2 3">
    <name type="scientific">Streptomyces anulatus</name>
    <name type="common">Streptomyces chrysomallus</name>
    <dbReference type="NCBI Taxonomy" id="1892"/>
    <lineage>
        <taxon>Bacteria</taxon>
        <taxon>Bacillati</taxon>
        <taxon>Actinomycetota</taxon>
        <taxon>Actinomycetes</taxon>
        <taxon>Kitasatosporales</taxon>
        <taxon>Streptomycetaceae</taxon>
        <taxon>Streptomyces</taxon>
    </lineage>
</organism>
<dbReference type="Proteomes" id="UP001431926">
    <property type="component" value="Chromosome"/>
</dbReference>
<reference evidence="2" key="1">
    <citation type="submission" date="2022-10" db="EMBL/GenBank/DDBJ databases">
        <title>The complete genomes of actinobacterial strains from the NBC collection.</title>
        <authorList>
            <person name="Joergensen T.S."/>
            <person name="Alvarez Arevalo M."/>
            <person name="Sterndorff E.B."/>
            <person name="Faurdal D."/>
            <person name="Vuksanovic O."/>
            <person name="Mourched A.-S."/>
            <person name="Charusanti P."/>
            <person name="Shaw S."/>
            <person name="Blin K."/>
            <person name="Weber T."/>
        </authorList>
    </citation>
    <scope>NUCLEOTIDE SEQUENCE</scope>
    <source>
        <strain evidence="2">NBC_01436</strain>
    </source>
</reference>
<gene>
    <name evidence="2" type="ORF">OG367_35980</name>
</gene>
<dbReference type="Pfam" id="PF03476">
    <property type="entry name" value="MOSC_N"/>
    <property type="match status" value="1"/>
</dbReference>
<proteinExistence type="predicted"/>